<dbReference type="Gene3D" id="1.10.510.10">
    <property type="entry name" value="Transferase(Phosphotransferase) domain 1"/>
    <property type="match status" value="1"/>
</dbReference>
<evidence type="ECO:0000313" key="2">
    <source>
        <dbReference type="EMBL" id="KAK4224847.1"/>
    </source>
</evidence>
<feature type="domain" description="Protein kinase" evidence="1">
    <location>
        <begin position="26"/>
        <end position="241"/>
    </location>
</feature>
<comment type="caution">
    <text evidence="2">The sequence shown here is derived from an EMBL/GenBank/DDBJ whole genome shotgun (WGS) entry which is preliminary data.</text>
</comment>
<dbReference type="Pfam" id="PF00069">
    <property type="entry name" value="Pkinase"/>
    <property type="match status" value="1"/>
</dbReference>
<gene>
    <name evidence="2" type="ORF">QBC38DRAFT_532082</name>
</gene>
<dbReference type="InterPro" id="IPR011009">
    <property type="entry name" value="Kinase-like_dom_sf"/>
</dbReference>
<protein>
    <recommendedName>
        <fullName evidence="1">Protein kinase domain-containing protein</fullName>
    </recommendedName>
</protein>
<accession>A0AAN7BKA5</accession>
<dbReference type="PROSITE" id="PS50011">
    <property type="entry name" value="PROTEIN_KINASE_DOM"/>
    <property type="match status" value="1"/>
</dbReference>
<evidence type="ECO:0000259" key="1">
    <source>
        <dbReference type="PROSITE" id="PS50011"/>
    </source>
</evidence>
<dbReference type="AlphaFoldDB" id="A0AAN7BKA5"/>
<reference evidence="2" key="2">
    <citation type="submission" date="2023-05" db="EMBL/GenBank/DDBJ databases">
        <authorList>
            <consortium name="Lawrence Berkeley National Laboratory"/>
            <person name="Steindorff A."/>
            <person name="Hensen N."/>
            <person name="Bonometti L."/>
            <person name="Westerberg I."/>
            <person name="Brannstrom I.O."/>
            <person name="Guillou S."/>
            <person name="Cros-Aarteil S."/>
            <person name="Calhoun S."/>
            <person name="Haridas S."/>
            <person name="Kuo A."/>
            <person name="Mondo S."/>
            <person name="Pangilinan J."/>
            <person name="Riley R."/>
            <person name="Labutti K."/>
            <person name="Andreopoulos B."/>
            <person name="Lipzen A."/>
            <person name="Chen C."/>
            <person name="Yanf M."/>
            <person name="Daum C."/>
            <person name="Ng V."/>
            <person name="Clum A."/>
            <person name="Ohm R."/>
            <person name="Martin F."/>
            <person name="Silar P."/>
            <person name="Natvig D."/>
            <person name="Lalanne C."/>
            <person name="Gautier V."/>
            <person name="Ament-Velasquez S.L."/>
            <person name="Kruys A."/>
            <person name="Hutchinson M.I."/>
            <person name="Powell A.J."/>
            <person name="Barry K."/>
            <person name="Miller A.N."/>
            <person name="Grigoriev I.V."/>
            <person name="Debuchy R."/>
            <person name="Gladieux P."/>
            <person name="Thoren M.H."/>
            <person name="Johannesson H."/>
        </authorList>
    </citation>
    <scope>NUCLEOTIDE SEQUENCE</scope>
    <source>
        <strain evidence="2">CBS 990.96</strain>
    </source>
</reference>
<dbReference type="GO" id="GO:0005524">
    <property type="term" value="F:ATP binding"/>
    <property type="evidence" value="ECO:0007669"/>
    <property type="project" value="InterPro"/>
</dbReference>
<organism evidence="2 3">
    <name type="scientific">Podospora fimiseda</name>
    <dbReference type="NCBI Taxonomy" id="252190"/>
    <lineage>
        <taxon>Eukaryota</taxon>
        <taxon>Fungi</taxon>
        <taxon>Dikarya</taxon>
        <taxon>Ascomycota</taxon>
        <taxon>Pezizomycotina</taxon>
        <taxon>Sordariomycetes</taxon>
        <taxon>Sordariomycetidae</taxon>
        <taxon>Sordariales</taxon>
        <taxon>Podosporaceae</taxon>
        <taxon>Podospora</taxon>
    </lineage>
</organism>
<reference evidence="2" key="1">
    <citation type="journal article" date="2023" name="Mol. Phylogenet. Evol.">
        <title>Genome-scale phylogeny and comparative genomics of the fungal order Sordariales.</title>
        <authorList>
            <person name="Hensen N."/>
            <person name="Bonometti L."/>
            <person name="Westerberg I."/>
            <person name="Brannstrom I.O."/>
            <person name="Guillou S."/>
            <person name="Cros-Aarteil S."/>
            <person name="Calhoun S."/>
            <person name="Haridas S."/>
            <person name="Kuo A."/>
            <person name="Mondo S."/>
            <person name="Pangilinan J."/>
            <person name="Riley R."/>
            <person name="LaButti K."/>
            <person name="Andreopoulos B."/>
            <person name="Lipzen A."/>
            <person name="Chen C."/>
            <person name="Yan M."/>
            <person name="Daum C."/>
            <person name="Ng V."/>
            <person name="Clum A."/>
            <person name="Steindorff A."/>
            <person name="Ohm R.A."/>
            <person name="Martin F."/>
            <person name="Silar P."/>
            <person name="Natvig D.O."/>
            <person name="Lalanne C."/>
            <person name="Gautier V."/>
            <person name="Ament-Velasquez S.L."/>
            <person name="Kruys A."/>
            <person name="Hutchinson M.I."/>
            <person name="Powell A.J."/>
            <person name="Barry K."/>
            <person name="Miller A.N."/>
            <person name="Grigoriev I.V."/>
            <person name="Debuchy R."/>
            <person name="Gladieux P."/>
            <person name="Hiltunen Thoren M."/>
            <person name="Johannesson H."/>
        </authorList>
    </citation>
    <scope>NUCLEOTIDE SEQUENCE</scope>
    <source>
        <strain evidence="2">CBS 990.96</strain>
    </source>
</reference>
<keyword evidence="3" id="KW-1185">Reference proteome</keyword>
<evidence type="ECO:0000313" key="3">
    <source>
        <dbReference type="Proteomes" id="UP001301958"/>
    </source>
</evidence>
<proteinExistence type="predicted"/>
<name>A0AAN7BKA5_9PEZI</name>
<dbReference type="InterPro" id="IPR000719">
    <property type="entry name" value="Prot_kinase_dom"/>
</dbReference>
<dbReference type="SUPFAM" id="SSF56112">
    <property type="entry name" value="Protein kinase-like (PK-like)"/>
    <property type="match status" value="1"/>
</dbReference>
<dbReference type="EMBL" id="MU865382">
    <property type="protein sequence ID" value="KAK4224847.1"/>
    <property type="molecule type" value="Genomic_DNA"/>
</dbReference>
<dbReference type="GO" id="GO:0004672">
    <property type="term" value="F:protein kinase activity"/>
    <property type="evidence" value="ECO:0007669"/>
    <property type="project" value="InterPro"/>
</dbReference>
<dbReference type="Proteomes" id="UP001301958">
    <property type="component" value="Unassembled WGS sequence"/>
</dbReference>
<sequence>MATPRITSWSNLAFVSEEVDSETDKFTYTMCAAVDSVDTVYCCELPLRKADISFDKLTTALQPLPDNEIYPIWPPVSWDTPGLTHFSGPQETLTTLFIKRPKFAFYNVFKRHNVTHLIARLLTGIVLDRYTHTIKDFLEQVLDGLDKMDFVDQLESAIMQLHSLDFAHNDLNPKNIMVEEKTKRPVLIDFGSAKVVGEALGTSRGTADWIPVKFQDYATSRKENDLFALEKMRVWIEMPTF</sequence>